<evidence type="ECO:0000256" key="3">
    <source>
        <dbReference type="ARBA" id="ARBA00022692"/>
    </source>
</evidence>
<evidence type="ECO:0000313" key="10">
    <source>
        <dbReference type="EMBL" id="AEW96190.1"/>
    </source>
</evidence>
<dbReference type="Pfam" id="PF02687">
    <property type="entry name" value="FtsX"/>
    <property type="match status" value="1"/>
</dbReference>
<keyword evidence="2" id="KW-1003">Cell membrane</keyword>
<comment type="similarity">
    <text evidence="6">Belongs to the ABC-4 integral membrane protein family.</text>
</comment>
<comment type="subcellular location">
    <subcellularLocation>
        <location evidence="1">Cell membrane</location>
        <topology evidence="1">Multi-pass membrane protein</topology>
    </subcellularLocation>
</comment>
<evidence type="ECO:0000256" key="4">
    <source>
        <dbReference type="ARBA" id="ARBA00022989"/>
    </source>
</evidence>
<feature type="domain" description="ABC3 transporter permease C-terminal" evidence="8">
    <location>
        <begin position="309"/>
        <end position="392"/>
    </location>
</feature>
<dbReference type="Proteomes" id="UP000007842">
    <property type="component" value="Chromosome"/>
</dbReference>
<dbReference type="PATRIC" id="fig|1003195.11.peg.5285"/>
<keyword evidence="11" id="KW-1185">Reference proteome</keyword>
<gene>
    <name evidence="10" type="ordered locus">SCATT_38190</name>
</gene>
<dbReference type="InterPro" id="IPR003838">
    <property type="entry name" value="ABC3_permease_C"/>
</dbReference>
<evidence type="ECO:0000256" key="7">
    <source>
        <dbReference type="SAM" id="Phobius"/>
    </source>
</evidence>
<keyword evidence="3 7" id="KW-0812">Transmembrane</keyword>
<dbReference type="EMBL" id="CP003219">
    <property type="protein sequence ID" value="AEW96190.1"/>
    <property type="molecule type" value="Genomic_DNA"/>
</dbReference>
<dbReference type="GO" id="GO:0005886">
    <property type="term" value="C:plasma membrane"/>
    <property type="evidence" value="ECO:0007669"/>
    <property type="project" value="UniProtKB-SubCell"/>
</dbReference>
<dbReference type="PANTHER" id="PTHR30572:SF4">
    <property type="entry name" value="ABC TRANSPORTER PERMEASE YTRF"/>
    <property type="match status" value="1"/>
</dbReference>
<feature type="transmembrane region" description="Helical" evidence="7">
    <location>
        <begin position="19"/>
        <end position="40"/>
    </location>
</feature>
<dbReference type="Pfam" id="PF12704">
    <property type="entry name" value="MacB_PCD"/>
    <property type="match status" value="1"/>
</dbReference>
<accession>G8WR33</accession>
<dbReference type="STRING" id="1003195.SCATT_38190"/>
<dbReference type="HOGENOM" id="CLU_625225_0_0_11"/>
<dbReference type="KEGG" id="scy:SCATT_38190"/>
<keyword evidence="4 7" id="KW-1133">Transmembrane helix</keyword>
<feature type="transmembrane region" description="Helical" evidence="7">
    <location>
        <begin position="402"/>
        <end position="426"/>
    </location>
</feature>
<accession>F8K402</accession>
<organism evidence="10 11">
    <name type="scientific">Streptantibioticus cattleyicolor (strain ATCC 35852 / DSM 46488 / JCM 4925 / NBRC 14057 / NRRL 8057)</name>
    <name type="common">Streptomyces cattleya</name>
    <dbReference type="NCBI Taxonomy" id="1003195"/>
    <lineage>
        <taxon>Bacteria</taxon>
        <taxon>Bacillati</taxon>
        <taxon>Actinomycetota</taxon>
        <taxon>Actinomycetes</taxon>
        <taxon>Kitasatosporales</taxon>
        <taxon>Streptomycetaceae</taxon>
        <taxon>Streptantibioticus</taxon>
    </lineage>
</organism>
<evidence type="ECO:0000256" key="2">
    <source>
        <dbReference type="ARBA" id="ARBA00022475"/>
    </source>
</evidence>
<dbReference type="AlphaFoldDB" id="F8K402"/>
<dbReference type="KEGG" id="sct:SCAT_3829"/>
<evidence type="ECO:0000259" key="9">
    <source>
        <dbReference type="Pfam" id="PF12704"/>
    </source>
</evidence>
<dbReference type="PANTHER" id="PTHR30572">
    <property type="entry name" value="MEMBRANE COMPONENT OF TRANSPORTER-RELATED"/>
    <property type="match status" value="1"/>
</dbReference>
<evidence type="ECO:0000313" key="11">
    <source>
        <dbReference type="Proteomes" id="UP000007842"/>
    </source>
</evidence>
<reference evidence="11" key="1">
    <citation type="submission" date="2011-12" db="EMBL/GenBank/DDBJ databases">
        <title>Complete genome sequence of Streptomyces cattleya strain DSM 46488.</title>
        <authorList>
            <person name="Ou H.-Y."/>
            <person name="Li P."/>
            <person name="Zhao C."/>
            <person name="O'Hagan D."/>
            <person name="Deng Z."/>
        </authorList>
    </citation>
    <scope>NUCLEOTIDE SEQUENCE [LARGE SCALE GENOMIC DNA]</scope>
    <source>
        <strain evidence="11">ATCC 35852 / DSM 46488 / JCM 4925 / NBRC 14057 / NRRL 8057</strain>
    </source>
</reference>
<proteinExistence type="inferred from homology"/>
<feature type="domain" description="MacB-like periplasmic core" evidence="9">
    <location>
        <begin position="24"/>
        <end position="271"/>
    </location>
</feature>
<name>F8K402_STREN</name>
<dbReference type="eggNOG" id="COG0577">
    <property type="taxonomic scope" value="Bacteria"/>
</dbReference>
<evidence type="ECO:0000256" key="5">
    <source>
        <dbReference type="ARBA" id="ARBA00023136"/>
    </source>
</evidence>
<evidence type="ECO:0000256" key="6">
    <source>
        <dbReference type="ARBA" id="ARBA00038076"/>
    </source>
</evidence>
<dbReference type="InterPro" id="IPR050250">
    <property type="entry name" value="Macrolide_Exporter_MacB"/>
</dbReference>
<evidence type="ECO:0000256" key="1">
    <source>
        <dbReference type="ARBA" id="ARBA00004651"/>
    </source>
</evidence>
<dbReference type="GO" id="GO:0022857">
    <property type="term" value="F:transmembrane transporter activity"/>
    <property type="evidence" value="ECO:0007669"/>
    <property type="project" value="TreeGrafter"/>
</dbReference>
<evidence type="ECO:0000259" key="8">
    <source>
        <dbReference type="Pfam" id="PF02687"/>
    </source>
</evidence>
<keyword evidence="5 7" id="KW-0472">Membrane</keyword>
<sequence>MAVFFTCLLGEVRRRGWGVVSLAVGIACGVAVAVVVTAVGTGVERARDGVVASSYGRGTDLTVSGAPGRTVTGAARFAGGQRITVAGRGPLGAGVVAAVAGRSGVAAAAGGLTLRVTPVDGAPHRATASATAGELDGRHGYGGYGGYRGRNGTGDYRVDGVDLTAPALGPLTAATVTDGTGFTRAQADAAVAVVDTGYARRAGLRVGRTLTIGGTDFRVIATVTAAPGAAADVYLPLRQAQRLAGAQDRVTTVYVRTTPGTRAETVRTAIRRGVPGTTVTTAAGLARNVSGSLPVAAGVAEALGRWPAIVAVAAGTVLGASLTRASVGRREAELAELGVLGWPRWRIAAQVAGEAVTGGALGGVLGAALGYGAARLVQAVGPALTARPAGGHTSRVALCAPVGVPLLLAAVALAVGGGLVAGAVGAGRAVRCTG</sequence>
<dbReference type="OrthoDB" id="4832961at2"/>
<protein>
    <submittedName>
        <fullName evidence="10">Integral membrane protein</fullName>
    </submittedName>
</protein>
<dbReference type="InterPro" id="IPR025857">
    <property type="entry name" value="MacB_PCD"/>
</dbReference>